<comment type="function">
    <text evidence="4">Catalyzes ATP-dependent phosphorylation of adenosylcobinamide and addition of GMP to adenosylcobinamide phosphate.</text>
</comment>
<evidence type="ECO:0000256" key="7">
    <source>
        <dbReference type="ARBA" id="ARBA00007490"/>
    </source>
</evidence>
<comment type="catalytic activity">
    <reaction evidence="1">
        <text>adenosylcob(III)inamide + ATP = adenosylcob(III)inamide phosphate + ADP + H(+)</text>
        <dbReference type="Rhea" id="RHEA:15769"/>
        <dbReference type="ChEBI" id="CHEBI:2480"/>
        <dbReference type="ChEBI" id="CHEBI:15378"/>
        <dbReference type="ChEBI" id="CHEBI:30616"/>
        <dbReference type="ChEBI" id="CHEBI:58502"/>
        <dbReference type="ChEBI" id="CHEBI:456216"/>
        <dbReference type="EC" id="2.7.1.156"/>
    </reaction>
</comment>
<dbReference type="GO" id="GO:0043752">
    <property type="term" value="F:adenosylcobinamide kinase activity"/>
    <property type="evidence" value="ECO:0007669"/>
    <property type="project" value="UniProtKB-EC"/>
</dbReference>
<accession>A0A8B4Q5X4</accession>
<evidence type="ECO:0000256" key="4">
    <source>
        <dbReference type="ARBA" id="ARBA00003889"/>
    </source>
</evidence>
<reference evidence="21 23" key="2">
    <citation type="submission" date="2019-03" db="EMBL/GenBank/DDBJ databases">
        <title>Genomic Encyclopedia of Type Strains, Phase IV (KMG-IV): sequencing the most valuable type-strain genomes for metagenomic binning, comparative biology and taxonomic classification.</title>
        <authorList>
            <person name="Goeker M."/>
        </authorList>
    </citation>
    <scope>NUCLEOTIDE SEQUENCE [LARGE SCALE GENOMIC DNA]</scope>
    <source>
        <strain evidence="21 23">DSM 20580</strain>
    </source>
</reference>
<evidence type="ECO:0000256" key="13">
    <source>
        <dbReference type="ARBA" id="ARBA00022777"/>
    </source>
</evidence>
<dbReference type="GO" id="GO:0009236">
    <property type="term" value="P:cobalamin biosynthetic process"/>
    <property type="evidence" value="ECO:0007669"/>
    <property type="project" value="UniProtKB-UniPathway"/>
</dbReference>
<evidence type="ECO:0000256" key="18">
    <source>
        <dbReference type="PIRSR" id="PIRSR006135-1"/>
    </source>
</evidence>
<evidence type="ECO:0000256" key="5">
    <source>
        <dbReference type="ARBA" id="ARBA00004692"/>
    </source>
</evidence>
<feature type="binding site" evidence="19">
    <location>
        <begin position="40"/>
        <end position="42"/>
    </location>
    <ligand>
        <name>GTP</name>
        <dbReference type="ChEBI" id="CHEBI:37565"/>
    </ligand>
</feature>
<evidence type="ECO:0000256" key="8">
    <source>
        <dbReference type="ARBA" id="ARBA00012016"/>
    </source>
</evidence>
<dbReference type="UniPathway" id="UPA00148">
    <property type="reaction ID" value="UER00236"/>
</dbReference>
<dbReference type="Proteomes" id="UP000294641">
    <property type="component" value="Unassembled WGS sequence"/>
</dbReference>
<keyword evidence="23" id="KW-1185">Reference proteome</keyword>
<dbReference type="SUPFAM" id="SSF52540">
    <property type="entry name" value="P-loop containing nucleoside triphosphate hydrolases"/>
    <property type="match status" value="1"/>
</dbReference>
<evidence type="ECO:0000256" key="12">
    <source>
        <dbReference type="ARBA" id="ARBA00022741"/>
    </source>
</evidence>
<gene>
    <name evidence="20" type="primary">cobP</name>
    <name evidence="21" type="ORF">DFR61_11743</name>
    <name evidence="20" type="ORF">NCTC10597_00314</name>
</gene>
<dbReference type="Proteomes" id="UP000254330">
    <property type="component" value="Unassembled WGS sequence"/>
</dbReference>
<dbReference type="EMBL" id="UGNP01000001">
    <property type="protein sequence ID" value="STX08648.1"/>
    <property type="molecule type" value="Genomic_DNA"/>
</dbReference>
<keyword evidence="10" id="KW-0169">Cobalamin biosynthesis</keyword>
<dbReference type="InterPro" id="IPR027417">
    <property type="entry name" value="P-loop_NTPase"/>
</dbReference>
<dbReference type="EMBL" id="SNZG01000017">
    <property type="protein sequence ID" value="TDR38313.1"/>
    <property type="molecule type" value="Genomic_DNA"/>
</dbReference>
<evidence type="ECO:0000313" key="21">
    <source>
        <dbReference type="EMBL" id="TDR38313.1"/>
    </source>
</evidence>
<dbReference type="AlphaFoldDB" id="A0A8B4Q5X4"/>
<keyword evidence="11 20" id="KW-0808">Transferase</keyword>
<feature type="binding site" evidence="19">
    <location>
        <position position="90"/>
    </location>
    <ligand>
        <name>GTP</name>
        <dbReference type="ChEBI" id="CHEBI:37565"/>
    </ligand>
</feature>
<comment type="catalytic activity">
    <reaction evidence="3">
        <text>adenosylcob(III)inamide + GTP = adenosylcob(III)inamide phosphate + GDP + H(+)</text>
        <dbReference type="Rhea" id="RHEA:15765"/>
        <dbReference type="ChEBI" id="CHEBI:2480"/>
        <dbReference type="ChEBI" id="CHEBI:15378"/>
        <dbReference type="ChEBI" id="CHEBI:37565"/>
        <dbReference type="ChEBI" id="CHEBI:58189"/>
        <dbReference type="ChEBI" id="CHEBI:58502"/>
        <dbReference type="EC" id="2.7.1.156"/>
    </reaction>
</comment>
<keyword evidence="14" id="KW-0067">ATP-binding</keyword>
<feature type="active site" description="GMP-histidine intermediate" evidence="18">
    <location>
        <position position="56"/>
    </location>
</feature>
<comment type="pathway">
    <text evidence="6">Cofactor biosynthesis; adenosylcobalamin biosynthesis; adenosylcobalamin from cob(II)yrinate a,c-diamide: step 5/7.</text>
</comment>
<evidence type="ECO:0000256" key="2">
    <source>
        <dbReference type="ARBA" id="ARBA00000711"/>
    </source>
</evidence>
<evidence type="ECO:0000256" key="16">
    <source>
        <dbReference type="ARBA" id="ARBA00029570"/>
    </source>
</evidence>
<evidence type="ECO:0000256" key="14">
    <source>
        <dbReference type="ARBA" id="ARBA00022840"/>
    </source>
</evidence>
<dbReference type="PIRSF" id="PIRSF006135">
    <property type="entry name" value="CobU"/>
    <property type="match status" value="1"/>
</dbReference>
<proteinExistence type="inferred from homology"/>
<evidence type="ECO:0000256" key="9">
    <source>
        <dbReference type="ARBA" id="ARBA00012523"/>
    </source>
</evidence>
<evidence type="ECO:0000313" key="23">
    <source>
        <dbReference type="Proteomes" id="UP000294641"/>
    </source>
</evidence>
<evidence type="ECO:0000256" key="11">
    <source>
        <dbReference type="ARBA" id="ARBA00022679"/>
    </source>
</evidence>
<dbReference type="Pfam" id="PF02283">
    <property type="entry name" value="CobU"/>
    <property type="match status" value="1"/>
</dbReference>
<dbReference type="PANTHER" id="PTHR34848">
    <property type="match status" value="1"/>
</dbReference>
<reference evidence="20 22" key="1">
    <citation type="submission" date="2018-06" db="EMBL/GenBank/DDBJ databases">
        <authorList>
            <consortium name="Pathogen Informatics"/>
            <person name="Doyle S."/>
        </authorList>
    </citation>
    <scope>NUCLEOTIDE SEQUENCE [LARGE SCALE GENOMIC DNA]</scope>
    <source>
        <strain evidence="20 22">NCTC10597</strain>
    </source>
</reference>
<evidence type="ECO:0000256" key="6">
    <source>
        <dbReference type="ARBA" id="ARBA00005159"/>
    </source>
</evidence>
<keyword evidence="13 20" id="KW-0418">Kinase</keyword>
<organism evidence="20 22">
    <name type="scientific">Kurthia zopfii</name>
    <dbReference type="NCBI Taxonomy" id="1650"/>
    <lineage>
        <taxon>Bacteria</taxon>
        <taxon>Bacillati</taxon>
        <taxon>Bacillota</taxon>
        <taxon>Bacilli</taxon>
        <taxon>Bacillales</taxon>
        <taxon>Caryophanaceae</taxon>
        <taxon>Kurthia</taxon>
    </lineage>
</organism>
<evidence type="ECO:0000256" key="19">
    <source>
        <dbReference type="PIRSR" id="PIRSR006135-2"/>
    </source>
</evidence>
<feature type="binding site" evidence="19">
    <location>
        <position position="69"/>
    </location>
    <ligand>
        <name>GTP</name>
        <dbReference type="ChEBI" id="CHEBI:37565"/>
    </ligand>
</feature>
<dbReference type="EC" id="2.7.7.62" evidence="9"/>
<comment type="pathway">
    <text evidence="5">Cofactor biosynthesis; adenosylcobalamin biosynthesis; adenosylcobalamin from cob(II)yrinate a,c-diamide: step 6/7.</text>
</comment>
<sequence length="192" mass="22355">MDQAEWLFITGGVRSGKSHFAEKKVDEIADQQNRMRYYIASGVAFDSEMKKRIERHQIDRQQQQWITLEQPTNLAQLSTKISSEAVVLWDCATTWLTNELYVEVDGKMQWQNESAFQTMLESTKSTLRALHERGIPLIIVSNEVLDEQSYASEEVAFYRQQLGLFHQWLVGESTTAIEMTYTIPYYWKGSEK</sequence>
<dbReference type="GO" id="GO:0005524">
    <property type="term" value="F:ATP binding"/>
    <property type="evidence" value="ECO:0007669"/>
    <property type="project" value="UniProtKB-KW"/>
</dbReference>
<keyword evidence="15 19" id="KW-0342">GTP-binding</keyword>
<evidence type="ECO:0000256" key="17">
    <source>
        <dbReference type="ARBA" id="ARBA00030571"/>
    </source>
</evidence>
<dbReference type="GO" id="GO:0005525">
    <property type="term" value="F:GTP binding"/>
    <property type="evidence" value="ECO:0007669"/>
    <property type="project" value="UniProtKB-KW"/>
</dbReference>
<dbReference type="EC" id="2.7.1.156" evidence="8"/>
<dbReference type="InterPro" id="IPR003203">
    <property type="entry name" value="CobU/CobP"/>
</dbReference>
<protein>
    <recommendedName>
        <fullName evidence="16">Adenosylcobinamide kinase</fullName>
        <ecNumber evidence="8">2.7.1.156</ecNumber>
        <ecNumber evidence="9">2.7.7.62</ecNumber>
    </recommendedName>
    <alternativeName>
        <fullName evidence="17">Adenosylcobinamide-phosphate guanylyltransferase</fullName>
    </alternativeName>
</protein>
<comment type="similarity">
    <text evidence="7">Belongs to the CobU/CobP family.</text>
</comment>
<name>A0A8B4Q5X4_9BACL</name>
<evidence type="ECO:0000256" key="3">
    <source>
        <dbReference type="ARBA" id="ARBA00001522"/>
    </source>
</evidence>
<dbReference type="RefSeq" id="WP_109349681.1">
    <property type="nucleotide sequence ID" value="NZ_BJUE01000012.1"/>
</dbReference>
<comment type="catalytic activity">
    <reaction evidence="2">
        <text>adenosylcob(III)inamide phosphate + GTP + H(+) = adenosylcob(III)inamide-GDP + diphosphate</text>
        <dbReference type="Rhea" id="RHEA:22712"/>
        <dbReference type="ChEBI" id="CHEBI:15378"/>
        <dbReference type="ChEBI" id="CHEBI:33019"/>
        <dbReference type="ChEBI" id="CHEBI:37565"/>
        <dbReference type="ChEBI" id="CHEBI:58502"/>
        <dbReference type="ChEBI" id="CHEBI:60487"/>
        <dbReference type="EC" id="2.7.7.62"/>
    </reaction>
</comment>
<dbReference type="GO" id="GO:0008820">
    <property type="term" value="F:cobinamide phosphate guanylyltransferase activity"/>
    <property type="evidence" value="ECO:0007669"/>
    <property type="project" value="UniProtKB-EC"/>
</dbReference>
<evidence type="ECO:0000256" key="1">
    <source>
        <dbReference type="ARBA" id="ARBA00000312"/>
    </source>
</evidence>
<comment type="caution">
    <text evidence="20">The sequence shown here is derived from an EMBL/GenBank/DDBJ whole genome shotgun (WGS) entry which is preliminary data.</text>
</comment>
<feature type="binding site" evidence="19">
    <location>
        <begin position="11"/>
        <end position="18"/>
    </location>
    <ligand>
        <name>GTP</name>
        <dbReference type="ChEBI" id="CHEBI:37565"/>
    </ligand>
</feature>
<evidence type="ECO:0000256" key="10">
    <source>
        <dbReference type="ARBA" id="ARBA00022573"/>
    </source>
</evidence>
<evidence type="ECO:0000313" key="20">
    <source>
        <dbReference type="EMBL" id="STX08648.1"/>
    </source>
</evidence>
<evidence type="ECO:0000256" key="15">
    <source>
        <dbReference type="ARBA" id="ARBA00023134"/>
    </source>
</evidence>
<dbReference type="OrthoDB" id="9799422at2"/>
<evidence type="ECO:0000313" key="22">
    <source>
        <dbReference type="Proteomes" id="UP000254330"/>
    </source>
</evidence>
<dbReference type="PANTHER" id="PTHR34848:SF1">
    <property type="entry name" value="BIFUNCTIONAL ADENOSYLCOBALAMIN BIOSYNTHESIS PROTEIN COBU"/>
    <property type="match status" value="1"/>
</dbReference>
<dbReference type="Gene3D" id="3.40.50.300">
    <property type="entry name" value="P-loop containing nucleotide triphosphate hydrolases"/>
    <property type="match status" value="1"/>
</dbReference>
<keyword evidence="12 19" id="KW-0547">Nucleotide-binding</keyword>
<keyword evidence="21" id="KW-0548">Nucleotidyltransferase</keyword>